<name>A0ABS8JGY6_9GAMM</name>
<protein>
    <submittedName>
        <fullName evidence="1">Toll/interleukin-1 receptor domain-containing protein</fullName>
    </submittedName>
</protein>
<dbReference type="EMBL" id="JAJGAK010000001">
    <property type="protein sequence ID" value="MCC8362839.1"/>
    <property type="molecule type" value="Genomic_DNA"/>
</dbReference>
<dbReference type="Gene3D" id="3.40.50.10140">
    <property type="entry name" value="Toll/interleukin-1 receptor homology (TIR) domain"/>
    <property type="match status" value="1"/>
</dbReference>
<accession>A0ABS8JGY6</accession>
<sequence>MGDSGQASPGVADPVISSGNAPLVFISHDHRDAALAEAFSKLLKSVSAGMIKCFRSSDRKTADGIDFGEEWYKRLMDRLQATSDVICLFTERSLDRPWLLFEAGVAKGKLDTPVVGIALGVPLSRVSAGPFYQFQNMDDGEEDLTKLVYQLARRVPGLELDSDVVRVQVQAFKTSEASILKSLADAGAAKKSTEREENSVAKIIEELKTLPSRVAERLDPSEHSRRKANRRVHPMMLNEIVRASRDPADPTPLLLVAGLIKDELPWLHELVMNAYRAASSGDAKAIGGEMKRLVNAKDFLANTTIMNDLITSHEQYMLAMEVPEMVEWMLRRINAERVSRKPSAKKT</sequence>
<dbReference type="Proteomes" id="UP001165293">
    <property type="component" value="Unassembled WGS sequence"/>
</dbReference>
<organism evidence="1 2">
    <name type="scientific">Noviluteimonas lactosilytica</name>
    <dbReference type="NCBI Taxonomy" id="2888523"/>
    <lineage>
        <taxon>Bacteria</taxon>
        <taxon>Pseudomonadati</taxon>
        <taxon>Pseudomonadota</taxon>
        <taxon>Gammaproteobacteria</taxon>
        <taxon>Lysobacterales</taxon>
        <taxon>Lysobacteraceae</taxon>
        <taxon>Noviluteimonas</taxon>
    </lineage>
</organism>
<reference evidence="1" key="1">
    <citation type="submission" date="2021-10" db="EMBL/GenBank/DDBJ databases">
        <authorList>
            <person name="Lyu M."/>
            <person name="Wang X."/>
            <person name="Meng X."/>
            <person name="Xu K."/>
        </authorList>
    </citation>
    <scope>NUCLEOTIDE SEQUENCE</scope>
    <source>
        <strain evidence="1">A6</strain>
    </source>
</reference>
<comment type="caution">
    <text evidence="1">The sequence shown here is derived from an EMBL/GenBank/DDBJ whole genome shotgun (WGS) entry which is preliminary data.</text>
</comment>
<dbReference type="InterPro" id="IPR035897">
    <property type="entry name" value="Toll_tir_struct_dom_sf"/>
</dbReference>
<keyword evidence="1" id="KW-0675">Receptor</keyword>
<dbReference type="RefSeq" id="WP_230526415.1">
    <property type="nucleotide sequence ID" value="NZ_JAJGAK010000001.1"/>
</dbReference>
<keyword evidence="2" id="KW-1185">Reference proteome</keyword>
<dbReference type="SUPFAM" id="SSF52200">
    <property type="entry name" value="Toll/Interleukin receptor TIR domain"/>
    <property type="match status" value="1"/>
</dbReference>
<proteinExistence type="predicted"/>
<evidence type="ECO:0000313" key="2">
    <source>
        <dbReference type="Proteomes" id="UP001165293"/>
    </source>
</evidence>
<evidence type="ECO:0000313" key="1">
    <source>
        <dbReference type="EMBL" id="MCC8362839.1"/>
    </source>
</evidence>
<gene>
    <name evidence="1" type="ORF">LK996_07085</name>
</gene>